<organism evidence="10 11">
    <name type="scientific">Streptomyces armeniacus</name>
    <dbReference type="NCBI Taxonomy" id="83291"/>
    <lineage>
        <taxon>Bacteria</taxon>
        <taxon>Bacillati</taxon>
        <taxon>Actinomycetota</taxon>
        <taxon>Actinomycetes</taxon>
        <taxon>Kitasatosporales</taxon>
        <taxon>Streptomycetaceae</taxon>
        <taxon>Streptomyces</taxon>
    </lineage>
</organism>
<evidence type="ECO:0000256" key="7">
    <source>
        <dbReference type="PIRSR" id="PIRSR602401-1"/>
    </source>
</evidence>
<comment type="similarity">
    <text evidence="1 8">Belongs to the cytochrome P450 family.</text>
</comment>
<evidence type="ECO:0000256" key="8">
    <source>
        <dbReference type="RuleBase" id="RU000461"/>
    </source>
</evidence>
<evidence type="ECO:0000256" key="3">
    <source>
        <dbReference type="ARBA" id="ARBA00022723"/>
    </source>
</evidence>
<dbReference type="InterPro" id="IPR001128">
    <property type="entry name" value="Cyt_P450"/>
</dbReference>
<dbReference type="PANTHER" id="PTHR24291">
    <property type="entry name" value="CYTOCHROME P450 FAMILY 4"/>
    <property type="match status" value="1"/>
</dbReference>
<evidence type="ECO:0000256" key="6">
    <source>
        <dbReference type="ARBA" id="ARBA00023033"/>
    </source>
</evidence>
<dbReference type="InterPro" id="IPR017972">
    <property type="entry name" value="Cyt_P450_CS"/>
</dbReference>
<dbReference type="PROSITE" id="PS00086">
    <property type="entry name" value="CYTOCHROME_P450"/>
    <property type="match status" value="1"/>
</dbReference>
<name>A0A345XT93_9ACTN</name>
<sequence>MHAGSTTGQAPVRATAPRTAAGPGRAEAALLLPEIGRDPLSAALGLYRRYGDLVRVPLLPRHTLFLMCHPAHAEHVLVSNEANYRKAATYRPLRVFLGDGLVTSEGALWERQRRLIQPIFSHRRVSGFLPGMTAQVRGTLDGWDLLPDGALVHVSETMSRLTLNIVGEALFGADLRGAGERVSAAVTGMQDFATTAMRNPLLLPAPRLGLRTTPGYRTWRGTVEAIDAVVEQVAAERRAGGGPAGERHDLMDALLEARYEDGSAISPGQLRDEIVTFLMAGHETSATVLTWTCHLLAAHPAARRRLEEEVDGVLGGREPELADVDRLVWTKAVLSEAMRLYPPFWTLERSAVEDDEIDGVPVPAGSTVAVPPYLVHRHPAAWDNPEGFDPSRFLPGAGEGRPKHAFIPFGSGRRGCVGNVFALLETVAAVAMLAQRFRLDLAPGGVPRVQPTVTLRPRGGLRMVLRRR</sequence>
<dbReference type="Proteomes" id="UP000254425">
    <property type="component" value="Chromosome"/>
</dbReference>
<proteinExistence type="inferred from homology"/>
<dbReference type="GO" id="GO:0020037">
    <property type="term" value="F:heme binding"/>
    <property type="evidence" value="ECO:0007669"/>
    <property type="project" value="InterPro"/>
</dbReference>
<evidence type="ECO:0000256" key="1">
    <source>
        <dbReference type="ARBA" id="ARBA00010617"/>
    </source>
</evidence>
<evidence type="ECO:0000256" key="2">
    <source>
        <dbReference type="ARBA" id="ARBA00022617"/>
    </source>
</evidence>
<dbReference type="GO" id="GO:0005506">
    <property type="term" value="F:iron ion binding"/>
    <property type="evidence" value="ECO:0007669"/>
    <property type="project" value="InterPro"/>
</dbReference>
<dbReference type="KEGG" id="sarm:DVA86_21630"/>
<dbReference type="SUPFAM" id="SSF48264">
    <property type="entry name" value="Cytochrome P450"/>
    <property type="match status" value="1"/>
</dbReference>
<gene>
    <name evidence="10" type="ORF">DVA86_21630</name>
</gene>
<evidence type="ECO:0000256" key="9">
    <source>
        <dbReference type="SAM" id="MobiDB-lite"/>
    </source>
</evidence>
<reference evidence="10 11" key="1">
    <citation type="submission" date="2018-07" db="EMBL/GenBank/DDBJ databases">
        <title>Draft genome of the type strain Streptomyces armeniacus ATCC 15676.</title>
        <authorList>
            <person name="Labana P."/>
            <person name="Gosse J.T."/>
            <person name="Boddy C.N."/>
        </authorList>
    </citation>
    <scope>NUCLEOTIDE SEQUENCE [LARGE SCALE GENOMIC DNA]</scope>
    <source>
        <strain evidence="10 11">ATCC 15676</strain>
    </source>
</reference>
<keyword evidence="3 7" id="KW-0479">Metal-binding</keyword>
<evidence type="ECO:0000256" key="4">
    <source>
        <dbReference type="ARBA" id="ARBA00023002"/>
    </source>
</evidence>
<evidence type="ECO:0000256" key="5">
    <source>
        <dbReference type="ARBA" id="ARBA00023004"/>
    </source>
</evidence>
<dbReference type="PRINTS" id="PR00385">
    <property type="entry name" value="P450"/>
</dbReference>
<dbReference type="EMBL" id="CP031320">
    <property type="protein sequence ID" value="AXK34859.1"/>
    <property type="molecule type" value="Genomic_DNA"/>
</dbReference>
<dbReference type="InterPro" id="IPR002401">
    <property type="entry name" value="Cyt_P450_E_grp-I"/>
</dbReference>
<dbReference type="PRINTS" id="PR00463">
    <property type="entry name" value="EP450I"/>
</dbReference>
<keyword evidence="2 7" id="KW-0349">Heme</keyword>
<evidence type="ECO:0000313" key="11">
    <source>
        <dbReference type="Proteomes" id="UP000254425"/>
    </source>
</evidence>
<comment type="cofactor">
    <cofactor evidence="7">
        <name>heme</name>
        <dbReference type="ChEBI" id="CHEBI:30413"/>
    </cofactor>
</comment>
<accession>A0A345XT93</accession>
<dbReference type="InterPro" id="IPR036396">
    <property type="entry name" value="Cyt_P450_sf"/>
</dbReference>
<keyword evidence="5 7" id="KW-0408">Iron</keyword>
<dbReference type="InterPro" id="IPR050196">
    <property type="entry name" value="Cytochrome_P450_Monoox"/>
</dbReference>
<evidence type="ECO:0000313" key="10">
    <source>
        <dbReference type="EMBL" id="AXK34859.1"/>
    </source>
</evidence>
<keyword evidence="6 8" id="KW-0503">Monooxygenase</keyword>
<dbReference type="PANTHER" id="PTHR24291:SF50">
    <property type="entry name" value="BIFUNCTIONAL ALBAFLAVENONE MONOOXYGENASE_TERPENE SYNTHASE"/>
    <property type="match status" value="1"/>
</dbReference>
<dbReference type="AlphaFoldDB" id="A0A345XT93"/>
<dbReference type="Pfam" id="PF00067">
    <property type="entry name" value="p450"/>
    <property type="match status" value="1"/>
</dbReference>
<keyword evidence="11" id="KW-1185">Reference proteome</keyword>
<keyword evidence="4 8" id="KW-0560">Oxidoreductase</keyword>
<dbReference type="Gene3D" id="1.10.630.10">
    <property type="entry name" value="Cytochrome P450"/>
    <property type="match status" value="1"/>
</dbReference>
<dbReference type="CDD" id="cd20620">
    <property type="entry name" value="CYP132-like"/>
    <property type="match status" value="1"/>
</dbReference>
<dbReference type="GO" id="GO:0016705">
    <property type="term" value="F:oxidoreductase activity, acting on paired donors, with incorporation or reduction of molecular oxygen"/>
    <property type="evidence" value="ECO:0007669"/>
    <property type="project" value="InterPro"/>
</dbReference>
<protein>
    <submittedName>
        <fullName evidence="10">Cytochrome P450</fullName>
    </submittedName>
</protein>
<feature type="binding site" description="axial binding residue" evidence="7">
    <location>
        <position position="416"/>
    </location>
    <ligand>
        <name>heme</name>
        <dbReference type="ChEBI" id="CHEBI:30413"/>
    </ligand>
    <ligandPart>
        <name>Fe</name>
        <dbReference type="ChEBI" id="CHEBI:18248"/>
    </ligandPart>
</feature>
<dbReference type="GO" id="GO:0004497">
    <property type="term" value="F:monooxygenase activity"/>
    <property type="evidence" value="ECO:0007669"/>
    <property type="project" value="UniProtKB-KW"/>
</dbReference>
<dbReference type="RefSeq" id="WP_208880610.1">
    <property type="nucleotide sequence ID" value="NZ_CP031320.1"/>
</dbReference>
<feature type="region of interest" description="Disordered" evidence="9">
    <location>
        <begin position="1"/>
        <end position="21"/>
    </location>
</feature>